<gene>
    <name evidence="2" type="ORF">SteCoe_612</name>
</gene>
<dbReference type="PANTHER" id="PTHR23011">
    <property type="entry name" value="CYCLIC NUCLEOTIDE-BINDING DOMAIN CONTAINING PROTEIN"/>
    <property type="match status" value="1"/>
</dbReference>
<protein>
    <recommendedName>
        <fullName evidence="1">Cyclic nucleotide-binding domain-containing protein</fullName>
    </recommendedName>
</protein>
<dbReference type="InterPro" id="IPR000595">
    <property type="entry name" value="cNMP-bd_dom"/>
</dbReference>
<reference evidence="2 3" key="1">
    <citation type="submission" date="2016-11" db="EMBL/GenBank/DDBJ databases">
        <title>The macronuclear genome of Stentor coeruleus: a giant cell with tiny introns.</title>
        <authorList>
            <person name="Slabodnick M."/>
            <person name="Ruby J.G."/>
            <person name="Reiff S.B."/>
            <person name="Swart E.C."/>
            <person name="Gosai S."/>
            <person name="Prabakaran S."/>
            <person name="Witkowska E."/>
            <person name="Larue G.E."/>
            <person name="Fisher S."/>
            <person name="Freeman R.M."/>
            <person name="Gunawardena J."/>
            <person name="Chu W."/>
            <person name="Stover N.A."/>
            <person name="Gregory B.D."/>
            <person name="Nowacki M."/>
            <person name="Derisi J."/>
            <person name="Roy S.W."/>
            <person name="Marshall W.F."/>
            <person name="Sood P."/>
        </authorList>
    </citation>
    <scope>NUCLEOTIDE SEQUENCE [LARGE SCALE GENOMIC DNA]</scope>
    <source>
        <strain evidence="2">WM001</strain>
    </source>
</reference>
<dbReference type="EMBL" id="MPUH01000006">
    <property type="protein sequence ID" value="OMJ95888.1"/>
    <property type="molecule type" value="Genomic_DNA"/>
</dbReference>
<dbReference type="SUPFAM" id="SSF51206">
    <property type="entry name" value="cAMP-binding domain-like"/>
    <property type="match status" value="2"/>
</dbReference>
<dbReference type="InterPro" id="IPR018488">
    <property type="entry name" value="cNMP-bd_CS"/>
</dbReference>
<dbReference type="PROSITE" id="PS50042">
    <property type="entry name" value="CNMP_BINDING_3"/>
    <property type="match status" value="2"/>
</dbReference>
<dbReference type="CDD" id="cd00038">
    <property type="entry name" value="CAP_ED"/>
    <property type="match status" value="2"/>
</dbReference>
<dbReference type="Proteomes" id="UP000187209">
    <property type="component" value="Unassembled WGS sequence"/>
</dbReference>
<comment type="caution">
    <text evidence="2">The sequence shown here is derived from an EMBL/GenBank/DDBJ whole genome shotgun (WGS) entry which is preliminary data.</text>
</comment>
<dbReference type="PROSITE" id="PS00889">
    <property type="entry name" value="CNMP_BINDING_2"/>
    <property type="match status" value="1"/>
</dbReference>
<dbReference type="AlphaFoldDB" id="A0A1R2D3P7"/>
<dbReference type="Gene3D" id="2.60.120.10">
    <property type="entry name" value="Jelly Rolls"/>
    <property type="match status" value="2"/>
</dbReference>
<dbReference type="Pfam" id="PF00027">
    <property type="entry name" value="cNMP_binding"/>
    <property type="match status" value="2"/>
</dbReference>
<evidence type="ECO:0000259" key="1">
    <source>
        <dbReference type="PROSITE" id="PS50042"/>
    </source>
</evidence>
<evidence type="ECO:0000313" key="2">
    <source>
        <dbReference type="EMBL" id="OMJ95888.1"/>
    </source>
</evidence>
<organism evidence="2 3">
    <name type="scientific">Stentor coeruleus</name>
    <dbReference type="NCBI Taxonomy" id="5963"/>
    <lineage>
        <taxon>Eukaryota</taxon>
        <taxon>Sar</taxon>
        <taxon>Alveolata</taxon>
        <taxon>Ciliophora</taxon>
        <taxon>Postciliodesmatophora</taxon>
        <taxon>Heterotrichea</taxon>
        <taxon>Heterotrichida</taxon>
        <taxon>Stentoridae</taxon>
        <taxon>Stentor</taxon>
    </lineage>
</organism>
<accession>A0A1R2D3P7</accession>
<keyword evidence="3" id="KW-1185">Reference proteome</keyword>
<proteinExistence type="predicted"/>
<sequence>MNANFLSNLKKICIKSAKDRTPDDVEQLYQLTKQNKVFIELSSAYGPNLHKTICKHLKYEFCDAGKYLFEYGSEGDKFYIILTGKVGVEIPKKDTEITFQEVVELTDGGCFGELALENDKPRQASIKCKTPCHFAYLLKKDYQIVLLREIRDLRNTIVNFLYSLPLFRNFTKGFLTKISYSLKEKSFKKGQIIYQEGEFSDEFYMVKEGEIGFFRKLKAKNPIRKSFIGTKSFEVNIANIGKGEIFGDDQLINQLPRSSTSKCISDKAVVYYALKSEFTKLVRNEDFWEGLKTKQQIKQEDMEKRLLMTSSIRDAIPLNKIDVEDEKIKEKTDKESKSFRRSMTNLNIQRENFRSDNKGIGNDVEGKLLRRSASIVMEEMESDEGFIRKNTMRSTPDPICNEALIRRNTMFPTPDPINNGLLDKMKRFDFLKSPAISEDTHVFNFEKTEKPRISCDIRKIAHFSTKSSFDLPLGTTEEDFKKSKCHKKSKASCPSVLSLYKPKASSSKRISISQQTKDSSCLSRNLECTPSFLMSTKNTDLNQLTPMGFTEKSSKRIFLANTPRAYKYKSPLGSIREKRPGVALYNMNAFPIYSALWKQLD</sequence>
<dbReference type="InterPro" id="IPR018490">
    <property type="entry name" value="cNMP-bd_dom_sf"/>
</dbReference>
<dbReference type="PANTHER" id="PTHR23011:SF28">
    <property type="entry name" value="CYCLIC NUCLEOTIDE-BINDING DOMAIN CONTAINING PROTEIN"/>
    <property type="match status" value="1"/>
</dbReference>
<feature type="domain" description="Cyclic nucleotide-binding" evidence="1">
    <location>
        <begin position="59"/>
        <end position="163"/>
    </location>
</feature>
<dbReference type="OrthoDB" id="299126at2759"/>
<dbReference type="SMART" id="SM00100">
    <property type="entry name" value="cNMP"/>
    <property type="match status" value="2"/>
</dbReference>
<evidence type="ECO:0000313" key="3">
    <source>
        <dbReference type="Proteomes" id="UP000187209"/>
    </source>
</evidence>
<name>A0A1R2D3P7_9CILI</name>
<dbReference type="InterPro" id="IPR014710">
    <property type="entry name" value="RmlC-like_jellyroll"/>
</dbReference>
<feature type="domain" description="Cyclic nucleotide-binding" evidence="1">
    <location>
        <begin position="166"/>
        <end position="266"/>
    </location>
</feature>